<sequence length="245" mass="26901">MNSTITISIANFKGGVGKTTSSINVGACLAIKGKKTLLVDLDPQYNLTQSLGINDPQESVYDALMGKSNLPILSIKDNLDLVPSSLELSKAEFEMASIFKREFVLSTLLEEVKDKYDFIIIDCPPALGVLTINSFVASEYIIIPVEAEYLSLKGYSILSEAISKIGLEIDKVFITKYDSRKVLNRDVLESIKNSLGNKVFNTLIRDNISLAEAPTSGLDIFSYEPNCNGAIDYESLTNEIIQLLN</sequence>
<organism evidence="2 3">
    <name type="scientific">Plebeiibacterium sediminum</name>
    <dbReference type="NCBI Taxonomy" id="2992112"/>
    <lineage>
        <taxon>Bacteria</taxon>
        <taxon>Pseudomonadati</taxon>
        <taxon>Bacteroidota</taxon>
        <taxon>Bacteroidia</taxon>
        <taxon>Marinilabiliales</taxon>
        <taxon>Marinilabiliaceae</taxon>
        <taxon>Plebeiibacterium</taxon>
    </lineage>
</organism>
<proteinExistence type="predicted"/>
<dbReference type="EMBL" id="JAPDPJ010000107">
    <property type="protein sequence ID" value="MCW3789408.1"/>
    <property type="molecule type" value="Genomic_DNA"/>
</dbReference>
<dbReference type="PANTHER" id="PTHR13696">
    <property type="entry name" value="P-LOOP CONTAINING NUCLEOSIDE TRIPHOSPHATE HYDROLASE"/>
    <property type="match status" value="1"/>
</dbReference>
<evidence type="ECO:0000313" key="2">
    <source>
        <dbReference type="EMBL" id="MCW3789408.1"/>
    </source>
</evidence>
<dbReference type="Pfam" id="PF13614">
    <property type="entry name" value="AAA_31"/>
    <property type="match status" value="1"/>
</dbReference>
<dbReference type="SUPFAM" id="SSF52540">
    <property type="entry name" value="P-loop containing nucleoside triphosphate hydrolases"/>
    <property type="match status" value="1"/>
</dbReference>
<dbReference type="InterPro" id="IPR027417">
    <property type="entry name" value="P-loop_NTPase"/>
</dbReference>
<evidence type="ECO:0000313" key="3">
    <source>
        <dbReference type="Proteomes" id="UP001209229"/>
    </source>
</evidence>
<dbReference type="Gene3D" id="3.40.50.300">
    <property type="entry name" value="P-loop containing nucleotide triphosphate hydrolases"/>
    <property type="match status" value="1"/>
</dbReference>
<dbReference type="FunFam" id="3.40.50.300:FF:000285">
    <property type="entry name" value="Sporulation initiation inhibitor Soj"/>
    <property type="match status" value="1"/>
</dbReference>
<reference evidence="2" key="1">
    <citation type="submission" date="2022-10" db="EMBL/GenBank/DDBJ databases">
        <authorList>
            <person name="Yu W.X."/>
        </authorList>
    </citation>
    <scope>NUCLEOTIDE SEQUENCE</scope>
    <source>
        <strain evidence="2">AAT</strain>
    </source>
</reference>
<dbReference type="CDD" id="cd02042">
    <property type="entry name" value="ParAB_family"/>
    <property type="match status" value="1"/>
</dbReference>
<dbReference type="AlphaFoldDB" id="A0AAE3SIN5"/>
<feature type="domain" description="AAA" evidence="1">
    <location>
        <begin position="6"/>
        <end position="169"/>
    </location>
</feature>
<accession>A0AAE3SIN5</accession>
<evidence type="ECO:0000259" key="1">
    <source>
        <dbReference type="Pfam" id="PF13614"/>
    </source>
</evidence>
<name>A0AAE3SIN5_9BACT</name>
<protein>
    <submittedName>
        <fullName evidence="2">ParA family protein</fullName>
    </submittedName>
</protein>
<dbReference type="InterPro" id="IPR025669">
    <property type="entry name" value="AAA_dom"/>
</dbReference>
<keyword evidence="3" id="KW-1185">Reference proteome</keyword>
<dbReference type="PANTHER" id="PTHR13696:SF99">
    <property type="entry name" value="COBYRINIC ACID AC-DIAMIDE SYNTHASE"/>
    <property type="match status" value="1"/>
</dbReference>
<dbReference type="Proteomes" id="UP001209229">
    <property type="component" value="Unassembled WGS sequence"/>
</dbReference>
<dbReference type="RefSeq" id="WP_301192961.1">
    <property type="nucleotide sequence ID" value="NZ_JAPDPJ010000107.1"/>
</dbReference>
<gene>
    <name evidence="2" type="ORF">OM075_23295</name>
</gene>
<comment type="caution">
    <text evidence="2">The sequence shown here is derived from an EMBL/GenBank/DDBJ whole genome shotgun (WGS) entry which is preliminary data.</text>
</comment>
<dbReference type="InterPro" id="IPR050678">
    <property type="entry name" value="DNA_Partitioning_ATPase"/>
</dbReference>